<evidence type="ECO:0000259" key="12">
    <source>
        <dbReference type="PROSITE" id="PS51198"/>
    </source>
</evidence>
<dbReference type="InterPro" id="IPR014017">
    <property type="entry name" value="DNA_helicase_UvrD-like_C"/>
</dbReference>
<dbReference type="Proteomes" id="UP000177395">
    <property type="component" value="Unassembled WGS sequence"/>
</dbReference>
<dbReference type="GO" id="GO:0000725">
    <property type="term" value="P:recombinational repair"/>
    <property type="evidence" value="ECO:0007669"/>
    <property type="project" value="TreeGrafter"/>
</dbReference>
<dbReference type="Gene3D" id="1.10.486.10">
    <property type="entry name" value="PCRA, domain 4"/>
    <property type="match status" value="1"/>
</dbReference>
<dbReference type="GO" id="GO:0016887">
    <property type="term" value="F:ATP hydrolysis activity"/>
    <property type="evidence" value="ECO:0007669"/>
    <property type="project" value="RHEA"/>
</dbReference>
<evidence type="ECO:0000313" key="15">
    <source>
        <dbReference type="Proteomes" id="UP000177395"/>
    </source>
</evidence>
<evidence type="ECO:0000259" key="13">
    <source>
        <dbReference type="PROSITE" id="PS51217"/>
    </source>
</evidence>
<feature type="domain" description="UvrD-like helicase C-terminal" evidence="13">
    <location>
        <begin position="292"/>
        <end position="551"/>
    </location>
</feature>
<evidence type="ECO:0000256" key="5">
    <source>
        <dbReference type="ARBA" id="ARBA00022840"/>
    </source>
</evidence>
<sequence>MKHLEVLNEKQREAATTIDGPLLVLAGAGSGKTKTVTHRIVHLIYGGVAPGQILAVTFTNKAAKEMRERAFALIKHFVKSDQPAVTGQPLVTTFHSFGVRILREFHEAVGLPRHFAIYDRSDSLRAIKKAIEESGYNPKEFEPRRILSIISRAKGDALSRDEFMSDAASYPDRVAGEVWEKYENQLKNERALDFDDLLLKTLRMLESKPEIRQKLQDRFHYIHIDEYQDTNKVQYEIARLLAGERQNICVVGDIDQSIYSWRGADIKNVLQFERHFNNAKTVLLEENYRSTKTIIDASNKVIAKNRNRVPKTVFTNNDIGEKITIFAGFSGTHEAEYVARTAKELIANSTSPSDIAVLFRTNFQSRSLEEAFLNLDVPYQVLGVKFFERKEVKDVLSYLRLALNPGGTADLVRVINTPPRGIGKVTVLKIVEGKRNELQGATAGKVEAFEQMMMDIADEARTKKLSETLKFIIARTGLEMTLKKGGTEEDLERLENLRELVSLATRYDEKGPEEAVEALLEDAALQSDQDEIKDKEEKDAVRLMTVHAAKGLEFPYVFVTGLEEGLFPHERLDTKGVDQEEERRLFYVALTRAGKKIWLTYAHSRMIFGSTRVNIPSSFLADIDADLVEMEGATDGKQGRRGGLLDDWDDSFENVIEI</sequence>
<reference evidence="14 15" key="1">
    <citation type="journal article" date="2016" name="Nat. Commun.">
        <title>Thousands of microbial genomes shed light on interconnected biogeochemical processes in an aquifer system.</title>
        <authorList>
            <person name="Anantharaman K."/>
            <person name="Brown C.T."/>
            <person name="Hug L.A."/>
            <person name="Sharon I."/>
            <person name="Castelle C.J."/>
            <person name="Probst A.J."/>
            <person name="Thomas B.C."/>
            <person name="Singh A."/>
            <person name="Wilkins M.J."/>
            <person name="Karaoz U."/>
            <person name="Brodie E.L."/>
            <person name="Williams K.H."/>
            <person name="Hubbard S.S."/>
            <person name="Banfield J.F."/>
        </authorList>
    </citation>
    <scope>NUCLEOTIDE SEQUENCE [LARGE SCALE GENOMIC DNA]</scope>
</reference>
<evidence type="ECO:0000256" key="10">
    <source>
        <dbReference type="ARBA" id="ARBA00048988"/>
    </source>
</evidence>
<evidence type="ECO:0000256" key="8">
    <source>
        <dbReference type="ARBA" id="ARBA00034617"/>
    </source>
</evidence>
<dbReference type="GO" id="GO:0003677">
    <property type="term" value="F:DNA binding"/>
    <property type="evidence" value="ECO:0007669"/>
    <property type="project" value="UniProtKB-KW"/>
</dbReference>
<comment type="similarity">
    <text evidence="1">Belongs to the helicase family. UvrD subfamily.</text>
</comment>
<evidence type="ECO:0000313" key="14">
    <source>
        <dbReference type="EMBL" id="OGG85561.1"/>
    </source>
</evidence>
<comment type="catalytic activity">
    <reaction evidence="8">
        <text>Couples ATP hydrolysis with the unwinding of duplex DNA by translocating in the 3'-5' direction.</text>
        <dbReference type="EC" id="5.6.2.4"/>
    </reaction>
</comment>
<proteinExistence type="inferred from homology"/>
<keyword evidence="6" id="KW-0238">DNA-binding</keyword>
<dbReference type="PROSITE" id="PS51198">
    <property type="entry name" value="UVRD_HELICASE_ATP_BIND"/>
    <property type="match status" value="1"/>
</dbReference>
<dbReference type="InterPro" id="IPR027417">
    <property type="entry name" value="P-loop_NTPase"/>
</dbReference>
<evidence type="ECO:0000256" key="3">
    <source>
        <dbReference type="ARBA" id="ARBA00022801"/>
    </source>
</evidence>
<comment type="caution">
    <text evidence="14">The sequence shown here is derived from an EMBL/GenBank/DDBJ whole genome shotgun (WGS) entry which is preliminary data.</text>
</comment>
<dbReference type="Pfam" id="PF13361">
    <property type="entry name" value="UvrD_C"/>
    <property type="match status" value="1"/>
</dbReference>
<comment type="catalytic activity">
    <reaction evidence="10">
        <text>ATP + H2O = ADP + phosphate + H(+)</text>
        <dbReference type="Rhea" id="RHEA:13065"/>
        <dbReference type="ChEBI" id="CHEBI:15377"/>
        <dbReference type="ChEBI" id="CHEBI:15378"/>
        <dbReference type="ChEBI" id="CHEBI:30616"/>
        <dbReference type="ChEBI" id="CHEBI:43474"/>
        <dbReference type="ChEBI" id="CHEBI:456216"/>
        <dbReference type="EC" id="5.6.2.4"/>
    </reaction>
</comment>
<gene>
    <name evidence="14" type="ORF">A2392_02185</name>
</gene>
<keyword evidence="7" id="KW-0413">Isomerase</keyword>
<dbReference type="EC" id="5.6.2.4" evidence="9"/>
<keyword evidence="2 11" id="KW-0547">Nucleotide-binding</keyword>
<dbReference type="Gene3D" id="3.40.50.300">
    <property type="entry name" value="P-loop containing nucleotide triphosphate hydrolases"/>
    <property type="match status" value="2"/>
</dbReference>
<dbReference type="InterPro" id="IPR000212">
    <property type="entry name" value="DNA_helicase_UvrD/REP"/>
</dbReference>
<dbReference type="EMBL" id="MFMS01000006">
    <property type="protein sequence ID" value="OGG85561.1"/>
    <property type="molecule type" value="Genomic_DNA"/>
</dbReference>
<dbReference type="Pfam" id="PF00580">
    <property type="entry name" value="UvrD-helicase"/>
    <property type="match status" value="1"/>
</dbReference>
<dbReference type="PANTHER" id="PTHR11070:SF2">
    <property type="entry name" value="ATP-DEPENDENT DNA HELICASE SRS2"/>
    <property type="match status" value="1"/>
</dbReference>
<keyword evidence="5 11" id="KW-0067">ATP-binding</keyword>
<evidence type="ECO:0000256" key="11">
    <source>
        <dbReference type="PROSITE-ProRule" id="PRU00560"/>
    </source>
</evidence>
<dbReference type="GO" id="GO:0005524">
    <property type="term" value="F:ATP binding"/>
    <property type="evidence" value="ECO:0007669"/>
    <property type="project" value="UniProtKB-UniRule"/>
</dbReference>
<evidence type="ECO:0000256" key="1">
    <source>
        <dbReference type="ARBA" id="ARBA00009922"/>
    </source>
</evidence>
<evidence type="ECO:0000256" key="6">
    <source>
        <dbReference type="ARBA" id="ARBA00023125"/>
    </source>
</evidence>
<evidence type="ECO:0000256" key="7">
    <source>
        <dbReference type="ARBA" id="ARBA00023235"/>
    </source>
</evidence>
<accession>A0A1F6FI75</accession>
<dbReference type="InterPro" id="IPR013986">
    <property type="entry name" value="DExx_box_DNA_helicase_dom_sf"/>
</dbReference>
<dbReference type="GO" id="GO:0005829">
    <property type="term" value="C:cytosol"/>
    <property type="evidence" value="ECO:0007669"/>
    <property type="project" value="TreeGrafter"/>
</dbReference>
<evidence type="ECO:0000256" key="2">
    <source>
        <dbReference type="ARBA" id="ARBA00022741"/>
    </source>
</evidence>
<dbReference type="PROSITE" id="PS51217">
    <property type="entry name" value="UVRD_HELICASE_CTER"/>
    <property type="match status" value="1"/>
</dbReference>
<dbReference type="Gene3D" id="1.10.10.160">
    <property type="match status" value="1"/>
</dbReference>
<keyword evidence="4 11" id="KW-0347">Helicase</keyword>
<evidence type="ECO:0000256" key="9">
    <source>
        <dbReference type="ARBA" id="ARBA00034808"/>
    </source>
</evidence>
<keyword evidence="3 11" id="KW-0378">Hydrolase</keyword>
<dbReference type="CDD" id="cd18807">
    <property type="entry name" value="SF1_C_UvrD"/>
    <property type="match status" value="1"/>
</dbReference>
<dbReference type="InterPro" id="IPR014016">
    <property type="entry name" value="UvrD-like_ATP-bd"/>
</dbReference>
<dbReference type="CDD" id="cd17932">
    <property type="entry name" value="DEXQc_UvrD"/>
    <property type="match status" value="1"/>
</dbReference>
<feature type="domain" description="UvrD-like helicase ATP-binding" evidence="12">
    <location>
        <begin position="5"/>
        <end position="291"/>
    </location>
</feature>
<protein>
    <recommendedName>
        <fullName evidence="9">DNA 3'-5' helicase</fullName>
        <ecNumber evidence="9">5.6.2.4</ecNumber>
    </recommendedName>
</protein>
<dbReference type="GO" id="GO:0043138">
    <property type="term" value="F:3'-5' DNA helicase activity"/>
    <property type="evidence" value="ECO:0007669"/>
    <property type="project" value="UniProtKB-EC"/>
</dbReference>
<dbReference type="SUPFAM" id="SSF52540">
    <property type="entry name" value="P-loop containing nucleoside triphosphate hydrolases"/>
    <property type="match status" value="1"/>
</dbReference>
<dbReference type="AlphaFoldDB" id="A0A1F6FI75"/>
<name>A0A1F6FI75_9BACT</name>
<dbReference type="STRING" id="1798531.A2392_02185"/>
<dbReference type="PANTHER" id="PTHR11070">
    <property type="entry name" value="UVRD / RECB / PCRA DNA HELICASE FAMILY MEMBER"/>
    <property type="match status" value="1"/>
</dbReference>
<organism evidence="14 15">
    <name type="scientific">Candidatus Kaiserbacteria bacterium RIFOXYB1_FULL_46_14</name>
    <dbReference type="NCBI Taxonomy" id="1798531"/>
    <lineage>
        <taxon>Bacteria</taxon>
        <taxon>Candidatus Kaiseribacteriota</taxon>
    </lineage>
</organism>
<feature type="binding site" evidence="11">
    <location>
        <begin position="26"/>
        <end position="33"/>
    </location>
    <ligand>
        <name>ATP</name>
        <dbReference type="ChEBI" id="CHEBI:30616"/>
    </ligand>
</feature>
<evidence type="ECO:0000256" key="4">
    <source>
        <dbReference type="ARBA" id="ARBA00022806"/>
    </source>
</evidence>
<dbReference type="GO" id="GO:0033202">
    <property type="term" value="C:DNA helicase complex"/>
    <property type="evidence" value="ECO:0007669"/>
    <property type="project" value="TreeGrafter"/>
</dbReference>